<dbReference type="PANTHER" id="PTHR10615">
    <property type="entry name" value="HISTONE ACETYLTRANSFERASE"/>
    <property type="match status" value="1"/>
</dbReference>
<dbReference type="EC" id="2.3.1.48" evidence="2 6"/>
<dbReference type="Proteomes" id="UP000887578">
    <property type="component" value="Unplaced"/>
</dbReference>
<evidence type="ECO:0000256" key="2">
    <source>
        <dbReference type="ARBA" id="ARBA00013184"/>
    </source>
</evidence>
<evidence type="ECO:0000256" key="4">
    <source>
        <dbReference type="ARBA" id="ARBA00022990"/>
    </source>
</evidence>
<proteinExistence type="inferred from homology"/>
<dbReference type="SUPFAM" id="SSF55729">
    <property type="entry name" value="Acyl-CoA N-acyltransferases (Nat)"/>
    <property type="match status" value="1"/>
</dbReference>
<feature type="compositionally biased region" description="Low complexity" evidence="7">
    <location>
        <begin position="88"/>
        <end position="102"/>
    </location>
</feature>
<dbReference type="Gene3D" id="3.40.630.30">
    <property type="match status" value="1"/>
</dbReference>
<feature type="domain" description="MYST-type HAT" evidence="8">
    <location>
        <begin position="301"/>
        <end position="577"/>
    </location>
</feature>
<evidence type="ECO:0000256" key="6">
    <source>
        <dbReference type="RuleBase" id="RU361211"/>
    </source>
</evidence>
<dbReference type="GO" id="GO:0046972">
    <property type="term" value="F:histone H4K16 acetyltransferase activity"/>
    <property type="evidence" value="ECO:0007669"/>
    <property type="project" value="TreeGrafter"/>
</dbReference>
<dbReference type="Gene3D" id="1.10.10.10">
    <property type="entry name" value="Winged helix-like DNA-binding domain superfamily/Winged helix DNA-binding domain"/>
    <property type="match status" value="1"/>
</dbReference>
<feature type="compositionally biased region" description="Low complexity" evidence="7">
    <location>
        <begin position="14"/>
        <end position="36"/>
    </location>
</feature>
<organism evidence="9 10">
    <name type="scientific">Panagrolaimus davidi</name>
    <dbReference type="NCBI Taxonomy" id="227884"/>
    <lineage>
        <taxon>Eukaryota</taxon>
        <taxon>Metazoa</taxon>
        <taxon>Ecdysozoa</taxon>
        <taxon>Nematoda</taxon>
        <taxon>Chromadorea</taxon>
        <taxon>Rhabditida</taxon>
        <taxon>Tylenchina</taxon>
        <taxon>Panagrolaimomorpha</taxon>
        <taxon>Panagrolaimoidea</taxon>
        <taxon>Panagrolaimidae</taxon>
        <taxon>Panagrolaimus</taxon>
    </lineage>
</organism>
<dbReference type="InterPro" id="IPR016181">
    <property type="entry name" value="Acyl_CoA_acyltransferase"/>
</dbReference>
<reference evidence="10" key="1">
    <citation type="submission" date="2022-11" db="UniProtKB">
        <authorList>
            <consortium name="WormBaseParasite"/>
        </authorList>
    </citation>
    <scope>IDENTIFICATION</scope>
</reference>
<feature type="region of interest" description="Disordered" evidence="7">
    <location>
        <begin position="84"/>
        <end position="108"/>
    </location>
</feature>
<dbReference type="InterPro" id="IPR016197">
    <property type="entry name" value="Chromo-like_dom_sf"/>
</dbReference>
<protein>
    <recommendedName>
        <fullName evidence="2 6">Histone acetyltransferase</fullName>
        <ecNumber evidence="2 6">2.3.1.48</ecNumber>
    </recommendedName>
</protein>
<dbReference type="InterPro" id="IPR040706">
    <property type="entry name" value="Zf-MYST"/>
</dbReference>
<name>A0A914PRZ6_9BILA</name>
<comment type="subcellular location">
    <subcellularLocation>
        <location evidence="6">Nucleus</location>
    </subcellularLocation>
</comment>
<keyword evidence="6" id="KW-0539">Nucleus</keyword>
<dbReference type="Pfam" id="PF01853">
    <property type="entry name" value="MOZ_SAS"/>
    <property type="match status" value="1"/>
</dbReference>
<dbReference type="Gene3D" id="3.30.60.60">
    <property type="entry name" value="N-acetyl transferase-like"/>
    <property type="match status" value="1"/>
</dbReference>
<dbReference type="GO" id="GO:0072487">
    <property type="term" value="C:MSL complex"/>
    <property type="evidence" value="ECO:0007669"/>
    <property type="project" value="TreeGrafter"/>
</dbReference>
<keyword evidence="4" id="KW-0007">Acetylation</keyword>
<keyword evidence="9" id="KW-1185">Reference proteome</keyword>
<dbReference type="PROSITE" id="PS51726">
    <property type="entry name" value="MYST_HAT"/>
    <property type="match status" value="1"/>
</dbReference>
<dbReference type="Pfam" id="PF17772">
    <property type="entry name" value="zf-MYST"/>
    <property type="match status" value="1"/>
</dbReference>
<dbReference type="WBParaSite" id="PDA_v2.g17617.t1">
    <property type="protein sequence ID" value="PDA_v2.g17617.t1"/>
    <property type="gene ID" value="PDA_v2.g17617"/>
</dbReference>
<dbReference type="Gene3D" id="2.30.30.140">
    <property type="match status" value="1"/>
</dbReference>
<dbReference type="InterPro" id="IPR002717">
    <property type="entry name" value="HAT_MYST-type"/>
</dbReference>
<dbReference type="SUPFAM" id="SSF54160">
    <property type="entry name" value="Chromo domain-like"/>
    <property type="match status" value="1"/>
</dbReference>
<feature type="region of interest" description="Disordered" evidence="7">
    <location>
        <begin position="637"/>
        <end position="691"/>
    </location>
</feature>
<evidence type="ECO:0000256" key="1">
    <source>
        <dbReference type="ARBA" id="ARBA00010107"/>
    </source>
</evidence>
<feature type="active site" description="Proton donor/acceptor" evidence="5">
    <location>
        <position position="478"/>
    </location>
</feature>
<dbReference type="GO" id="GO:0006355">
    <property type="term" value="P:regulation of DNA-templated transcription"/>
    <property type="evidence" value="ECO:0007669"/>
    <property type="project" value="InterPro"/>
</dbReference>
<evidence type="ECO:0000313" key="10">
    <source>
        <dbReference type="WBParaSite" id="PDA_v2.g17617.t1"/>
    </source>
</evidence>
<comment type="similarity">
    <text evidence="1 6">Belongs to the MYST (SAS/MOZ) family.</text>
</comment>
<dbReference type="InterPro" id="IPR036388">
    <property type="entry name" value="WH-like_DNA-bd_sf"/>
</dbReference>
<evidence type="ECO:0000256" key="7">
    <source>
        <dbReference type="SAM" id="MobiDB-lite"/>
    </source>
</evidence>
<dbReference type="AlphaFoldDB" id="A0A914PRZ6"/>
<dbReference type="PANTHER" id="PTHR10615:SF82">
    <property type="entry name" value="HISTONE ACETYLTRANSFERASE KAT8"/>
    <property type="match status" value="1"/>
</dbReference>
<evidence type="ECO:0000259" key="8">
    <source>
        <dbReference type="PROSITE" id="PS51726"/>
    </source>
</evidence>
<dbReference type="GO" id="GO:0005634">
    <property type="term" value="C:nucleus"/>
    <property type="evidence" value="ECO:0007669"/>
    <property type="project" value="UniProtKB-SubCell"/>
</dbReference>
<dbReference type="GO" id="GO:0035267">
    <property type="term" value="C:NuA4 histone acetyltransferase complex"/>
    <property type="evidence" value="ECO:0007669"/>
    <property type="project" value="TreeGrafter"/>
</dbReference>
<keyword evidence="3" id="KW-0808">Transferase</keyword>
<dbReference type="GO" id="GO:0044545">
    <property type="term" value="C:NSL complex"/>
    <property type="evidence" value="ECO:0007669"/>
    <property type="project" value="TreeGrafter"/>
</dbReference>
<sequence length="691" mass="79005">MSLRDVTPVKPIKPKLSLSSEDSKSSSPRPISISPIAAPPPPCLPSTSRPIQITKPLPAILRKAKPEHLKLPIDCRKQLFVSIPPVKPSTSSSNNISTQPSSSKKRNSKVFEATSFANLSFDNDPSSPQSLGSPVYSPSDFPPRQPDFDYSSFKSGDIVLVDRTEIGDGLRKATIVYVNKEYSPDYEYFQGHLVVLKPSARERSRNCEGKQTVYYVHYARLDRRMDEWIDVHEIHSAVDSSTIPTFSQCGSSLILSDFNEPPTKKTRSQKKKAEEFQHNEKAPIDYGATLARCEEVHEKATMLKNIDTIQIGANVVRCWYFSPYPADVITGRHLYICEHCLMYFSSRPFFQMHIGRCLPAPPPGNIVYYDKENRFVCYEVIGAENRFYCESLCLLSKLFLDHKTLYYQVDTFYFYVLCEIDDDGTHHLVGHFSKENYSMNNLACIMVLPPYQRKGYGKFLIQLSYAFSCREGFIGTPEKPLSDLGKVSYRGFWWWLLINYIDEGGYEDDINVVELERVSGISSDDIISTFEPMEFVKKYKGEMCISMSPTILKFCKSLPLFTGPKLLLDCDLIQWTERYLPIDEAVPSVAEHKDIKREVTDKIVPAAPTAELTQTVVAHSDFDGNMEVDNLEFVDEENNNIDDEEFEDEDIEYEDVDDDEDMNDEEYDHEHEESEEEEEPDIEDDENIEDL</sequence>
<evidence type="ECO:0000256" key="3">
    <source>
        <dbReference type="ARBA" id="ARBA00022679"/>
    </source>
</evidence>
<feature type="region of interest" description="Disordered" evidence="7">
    <location>
        <begin position="1"/>
        <end position="50"/>
    </location>
</feature>
<evidence type="ECO:0000313" key="9">
    <source>
        <dbReference type="Proteomes" id="UP000887578"/>
    </source>
</evidence>
<dbReference type="InterPro" id="IPR025995">
    <property type="entry name" value="Tudor-knot"/>
</dbReference>
<dbReference type="InterPro" id="IPR050603">
    <property type="entry name" value="MYST_HAT"/>
</dbReference>
<evidence type="ECO:0000256" key="5">
    <source>
        <dbReference type="PIRSR" id="PIRSR602717-51"/>
    </source>
</evidence>
<dbReference type="Pfam" id="PF11717">
    <property type="entry name" value="Tudor-knot"/>
    <property type="match status" value="1"/>
</dbReference>
<accession>A0A914PRZ6</accession>
<comment type="catalytic activity">
    <reaction evidence="6">
        <text>L-lysyl-[protein] + acetyl-CoA = N(6)-acetyl-L-lysyl-[protein] + CoA + H(+)</text>
        <dbReference type="Rhea" id="RHEA:45948"/>
        <dbReference type="Rhea" id="RHEA-COMP:9752"/>
        <dbReference type="Rhea" id="RHEA-COMP:10731"/>
        <dbReference type="ChEBI" id="CHEBI:15378"/>
        <dbReference type="ChEBI" id="CHEBI:29969"/>
        <dbReference type="ChEBI" id="CHEBI:57287"/>
        <dbReference type="ChEBI" id="CHEBI:57288"/>
        <dbReference type="ChEBI" id="CHEBI:61930"/>
        <dbReference type="EC" id="2.3.1.48"/>
    </reaction>
</comment>